<comment type="caution">
    <text evidence="1">The sequence shown here is derived from an EMBL/GenBank/DDBJ whole genome shotgun (WGS) entry which is preliminary data.</text>
</comment>
<proteinExistence type="predicted"/>
<dbReference type="EMBL" id="JBHLXJ010000002">
    <property type="protein sequence ID" value="MFC0348586.1"/>
    <property type="molecule type" value="Genomic_DNA"/>
</dbReference>
<protein>
    <submittedName>
        <fullName evidence="1">DUF4936 family protein</fullName>
    </submittedName>
</protein>
<accession>A0ABV6I9U7</accession>
<dbReference type="RefSeq" id="WP_390209697.1">
    <property type="nucleotide sequence ID" value="NZ_JBHLXJ010000002.1"/>
</dbReference>
<dbReference type="Proteomes" id="UP001589844">
    <property type="component" value="Unassembled WGS sequence"/>
</dbReference>
<evidence type="ECO:0000313" key="2">
    <source>
        <dbReference type="Proteomes" id="UP001589844"/>
    </source>
</evidence>
<name>A0ABV6I9U7_9BURK</name>
<dbReference type="InterPro" id="IPR032556">
    <property type="entry name" value="DUF4936"/>
</dbReference>
<dbReference type="Pfam" id="PF16290">
    <property type="entry name" value="DUF4936"/>
    <property type="match status" value="1"/>
</dbReference>
<keyword evidence="2" id="KW-1185">Reference proteome</keyword>
<evidence type="ECO:0000313" key="1">
    <source>
        <dbReference type="EMBL" id="MFC0348586.1"/>
    </source>
</evidence>
<organism evidence="1 2">
    <name type="scientific">Undibacterium danionis</name>
    <dbReference type="NCBI Taxonomy" id="1812100"/>
    <lineage>
        <taxon>Bacteria</taxon>
        <taxon>Pseudomonadati</taxon>
        <taxon>Pseudomonadota</taxon>
        <taxon>Betaproteobacteria</taxon>
        <taxon>Burkholderiales</taxon>
        <taxon>Oxalobacteraceae</taxon>
        <taxon>Undibacterium</taxon>
    </lineage>
</organism>
<reference evidence="1 2" key="1">
    <citation type="submission" date="2024-09" db="EMBL/GenBank/DDBJ databases">
        <authorList>
            <person name="Sun Q."/>
            <person name="Mori K."/>
        </authorList>
    </citation>
    <scope>NUCLEOTIDE SEQUENCE [LARGE SCALE GENOMIC DNA]</scope>
    <source>
        <strain evidence="1 2">CCM 8677</strain>
    </source>
</reference>
<sequence>MDCYIYYKSKQEHAIDIRHCVQLLRADLSNKMLHQVQLQRRPASNNGLITWMEIYRDVPEDFESILAVAVSQCGIQTFIQGERRLEYFIDAQD</sequence>
<gene>
    <name evidence="1" type="ORF">ACFFJH_02105</name>
</gene>